<proteinExistence type="predicted"/>
<name>X1CBM0_9ZZZZ</name>
<dbReference type="EMBL" id="BART01023254">
    <property type="protein sequence ID" value="GAH04922.1"/>
    <property type="molecule type" value="Genomic_DNA"/>
</dbReference>
<dbReference type="AlphaFoldDB" id="X1CBM0"/>
<sequence length="111" mass="12626">GNPNSIEDKIVEYARRNLDGFHIADQDQFLAKIHTLYQQNRGILSSKAPHVLTAAVLYVLLNHEGIRVTQAQMASKFNCSITSIRDSQKIFQKSLKYHVYDGERIIKSNVP</sequence>
<accession>X1CBM0</accession>
<dbReference type="InterPro" id="IPR036915">
    <property type="entry name" value="Cyclin-like_sf"/>
</dbReference>
<evidence type="ECO:0000313" key="1">
    <source>
        <dbReference type="EMBL" id="GAH04922.1"/>
    </source>
</evidence>
<feature type="non-terminal residue" evidence="1">
    <location>
        <position position="1"/>
    </location>
</feature>
<comment type="caution">
    <text evidence="1">The sequence shown here is derived from an EMBL/GenBank/DDBJ whole genome shotgun (WGS) entry which is preliminary data.</text>
</comment>
<dbReference type="SUPFAM" id="SSF47954">
    <property type="entry name" value="Cyclin-like"/>
    <property type="match status" value="1"/>
</dbReference>
<evidence type="ECO:0008006" key="2">
    <source>
        <dbReference type="Google" id="ProtNLM"/>
    </source>
</evidence>
<gene>
    <name evidence="1" type="ORF">S01H4_42363</name>
</gene>
<reference evidence="1" key="1">
    <citation type="journal article" date="2014" name="Front. Microbiol.">
        <title>High frequency of phylogenetically diverse reductive dehalogenase-homologous genes in deep subseafloor sedimentary metagenomes.</title>
        <authorList>
            <person name="Kawai M."/>
            <person name="Futagami T."/>
            <person name="Toyoda A."/>
            <person name="Takaki Y."/>
            <person name="Nishi S."/>
            <person name="Hori S."/>
            <person name="Arai W."/>
            <person name="Tsubouchi T."/>
            <person name="Morono Y."/>
            <person name="Uchiyama I."/>
            <person name="Ito T."/>
            <person name="Fujiyama A."/>
            <person name="Inagaki F."/>
            <person name="Takami H."/>
        </authorList>
    </citation>
    <scope>NUCLEOTIDE SEQUENCE</scope>
    <source>
        <strain evidence="1">Expedition CK06-06</strain>
    </source>
</reference>
<organism evidence="1">
    <name type="scientific">marine sediment metagenome</name>
    <dbReference type="NCBI Taxonomy" id="412755"/>
    <lineage>
        <taxon>unclassified sequences</taxon>
        <taxon>metagenomes</taxon>
        <taxon>ecological metagenomes</taxon>
    </lineage>
</organism>
<dbReference type="Gene3D" id="1.10.472.10">
    <property type="entry name" value="Cyclin-like"/>
    <property type="match status" value="1"/>
</dbReference>
<protein>
    <recommendedName>
        <fullName evidence="2">Transcription factor TFIIB cyclin-like domain-containing protein</fullName>
    </recommendedName>
</protein>